<dbReference type="EMBL" id="CP111027">
    <property type="protein sequence ID" value="WAR29588.1"/>
    <property type="molecule type" value="Genomic_DNA"/>
</dbReference>
<accession>A0ABY7G8S6</accession>
<proteinExistence type="predicted"/>
<feature type="non-terminal residue" evidence="1">
    <location>
        <position position="35"/>
    </location>
</feature>
<evidence type="ECO:0000313" key="1">
    <source>
        <dbReference type="EMBL" id="WAR29588.1"/>
    </source>
</evidence>
<protein>
    <submittedName>
        <fullName evidence="1">Uncharacterized protein</fullName>
    </submittedName>
</protein>
<keyword evidence="2" id="KW-1185">Reference proteome</keyword>
<reference evidence="1" key="1">
    <citation type="submission" date="2022-11" db="EMBL/GenBank/DDBJ databases">
        <title>Centuries of genome instability and evolution in soft-shell clam transmissible cancer (bioRxiv).</title>
        <authorList>
            <person name="Hart S.F.M."/>
            <person name="Yonemitsu M.A."/>
            <person name="Giersch R.M."/>
            <person name="Beal B.F."/>
            <person name="Arriagada G."/>
            <person name="Davis B.W."/>
            <person name="Ostrander E.A."/>
            <person name="Goff S.P."/>
            <person name="Metzger M.J."/>
        </authorList>
    </citation>
    <scope>NUCLEOTIDE SEQUENCE</scope>
    <source>
        <strain evidence="1">MELC-2E11</strain>
        <tissue evidence="1">Siphon/mantle</tissue>
    </source>
</reference>
<gene>
    <name evidence="1" type="ORF">MAR_003156</name>
</gene>
<dbReference type="Proteomes" id="UP001164746">
    <property type="component" value="Chromosome 16"/>
</dbReference>
<evidence type="ECO:0000313" key="2">
    <source>
        <dbReference type="Proteomes" id="UP001164746"/>
    </source>
</evidence>
<sequence>MYVATLDHGHALFYIQHTITIILNNSDTSKPIFVP</sequence>
<organism evidence="1 2">
    <name type="scientific">Mya arenaria</name>
    <name type="common">Soft-shell clam</name>
    <dbReference type="NCBI Taxonomy" id="6604"/>
    <lineage>
        <taxon>Eukaryota</taxon>
        <taxon>Metazoa</taxon>
        <taxon>Spiralia</taxon>
        <taxon>Lophotrochozoa</taxon>
        <taxon>Mollusca</taxon>
        <taxon>Bivalvia</taxon>
        <taxon>Autobranchia</taxon>
        <taxon>Heteroconchia</taxon>
        <taxon>Euheterodonta</taxon>
        <taxon>Imparidentia</taxon>
        <taxon>Neoheterodontei</taxon>
        <taxon>Myida</taxon>
        <taxon>Myoidea</taxon>
        <taxon>Myidae</taxon>
        <taxon>Mya</taxon>
    </lineage>
</organism>
<name>A0ABY7G8S6_MYAAR</name>